<dbReference type="GO" id="GO:0008725">
    <property type="term" value="F:DNA-3-methyladenine glycosylase activity"/>
    <property type="evidence" value="ECO:0007669"/>
    <property type="project" value="TreeGrafter"/>
</dbReference>
<gene>
    <name evidence="3" type="ORF">NT01SARS_0868</name>
</gene>
<dbReference type="STRING" id="1123866.NT01SARS_0868"/>
<dbReference type="InterPro" id="IPR051912">
    <property type="entry name" value="Alkylbase_DNA_Glycosylase/TA"/>
</dbReference>
<dbReference type="GO" id="GO:0032993">
    <property type="term" value="C:protein-DNA complex"/>
    <property type="evidence" value="ECO:0007669"/>
    <property type="project" value="TreeGrafter"/>
</dbReference>
<dbReference type="AlphaFoldDB" id="J5K411"/>
<keyword evidence="1" id="KW-0227">DNA damage</keyword>
<dbReference type="PANTHER" id="PTHR43003:SF5">
    <property type="entry name" value="DNA-3-METHYLADENINE GLYCOSYLASE"/>
    <property type="match status" value="1"/>
</dbReference>
<dbReference type="GO" id="GO:0006285">
    <property type="term" value="P:base-excision repair, AP site formation"/>
    <property type="evidence" value="ECO:0007669"/>
    <property type="project" value="TreeGrafter"/>
</dbReference>
<sequence length="203" mass="23694">MEHIQAHKALYKKARELGYKSLASHIKKTGPLKITVSKMDFIPHLVKIIVGQQLSVQSAAAIWKRTEIILKNNKYKKPNQNLDIKFKNAGLSRQKISYINGIIFNQDLKKTTRRKLKSLSSEEYFNLLISIKGIGPWSIEMSRIFFIGDPDIFSILDLGLKNAHLKLFSLKNYNQDFYYQFSPYRSYMCLFLWRVLEDENVTI</sequence>
<name>J5K411_9GAMM</name>
<reference evidence="3 4" key="1">
    <citation type="journal article" date="2012" name="ISME J.">
        <title>Genomic insights to SAR86, an abundant and uncultivated marine bacterial lineage.</title>
        <authorList>
            <person name="Dupont C.L."/>
            <person name="Rusch D.B."/>
            <person name="Yooseph S."/>
            <person name="Lombardo M.J."/>
            <person name="Richter R.A."/>
            <person name="Valas R."/>
            <person name="Novotny M."/>
            <person name="Yee-Greenbaum J."/>
            <person name="Selengut J.D."/>
            <person name="Haft D.H."/>
            <person name="Halpern A.L."/>
            <person name="Lasken R.S."/>
            <person name="Nealson K."/>
            <person name="Friedman R."/>
            <person name="Venter J.C."/>
        </authorList>
    </citation>
    <scope>NUCLEOTIDE SEQUENCE [LARGE SCALE GENOMIC DNA]</scope>
</reference>
<dbReference type="GO" id="GO:0043916">
    <property type="term" value="F:DNA-7-methylguanine glycosylase activity"/>
    <property type="evidence" value="ECO:0007669"/>
    <property type="project" value="TreeGrafter"/>
</dbReference>
<evidence type="ECO:0000313" key="3">
    <source>
        <dbReference type="EMBL" id="EJP71068.1"/>
    </source>
</evidence>
<dbReference type="SUPFAM" id="SSF48150">
    <property type="entry name" value="DNA-glycosylase"/>
    <property type="match status" value="1"/>
</dbReference>
<evidence type="ECO:0000256" key="1">
    <source>
        <dbReference type="ARBA" id="ARBA00022763"/>
    </source>
</evidence>
<dbReference type="Proteomes" id="UP000010305">
    <property type="component" value="Unassembled WGS sequence"/>
</dbReference>
<dbReference type="GO" id="GO:0005737">
    <property type="term" value="C:cytoplasm"/>
    <property type="evidence" value="ECO:0007669"/>
    <property type="project" value="TreeGrafter"/>
</dbReference>
<dbReference type="PANTHER" id="PTHR43003">
    <property type="entry name" value="DNA-3-METHYLADENINE GLYCOSYLASE"/>
    <property type="match status" value="1"/>
</dbReference>
<protein>
    <submittedName>
        <fullName evidence="3">DNA-3-methyladenine glycosylase II</fullName>
    </submittedName>
</protein>
<keyword evidence="2" id="KW-0234">DNA repair</keyword>
<dbReference type="Gene3D" id="1.10.1670.40">
    <property type="match status" value="1"/>
</dbReference>
<dbReference type="GO" id="GO:0032131">
    <property type="term" value="F:alkylated DNA binding"/>
    <property type="evidence" value="ECO:0007669"/>
    <property type="project" value="TreeGrafter"/>
</dbReference>
<organism evidence="3 4">
    <name type="scientific">SAR86 cluster bacterium SAR86A</name>
    <dbReference type="NCBI Taxonomy" id="1123866"/>
    <lineage>
        <taxon>Bacteria</taxon>
        <taxon>Pseudomonadati</taxon>
        <taxon>Pseudomonadota</taxon>
        <taxon>Gammaproteobacteria</taxon>
        <taxon>SAR86 cluster</taxon>
    </lineage>
</organism>
<evidence type="ECO:0000256" key="2">
    <source>
        <dbReference type="ARBA" id="ARBA00023204"/>
    </source>
</evidence>
<evidence type="ECO:0000313" key="4">
    <source>
        <dbReference type="Proteomes" id="UP000010305"/>
    </source>
</evidence>
<proteinExistence type="predicted"/>
<accession>J5K411</accession>
<dbReference type="InterPro" id="IPR011257">
    <property type="entry name" value="DNA_glycosylase"/>
</dbReference>
<dbReference type="GO" id="GO:0006307">
    <property type="term" value="P:DNA alkylation repair"/>
    <property type="evidence" value="ECO:0007669"/>
    <property type="project" value="TreeGrafter"/>
</dbReference>
<dbReference type="EMBL" id="JH611157">
    <property type="protein sequence ID" value="EJP71068.1"/>
    <property type="molecule type" value="Genomic_DNA"/>
</dbReference>
<dbReference type="Gene3D" id="1.10.340.30">
    <property type="entry name" value="Hypothetical protein, domain 2"/>
    <property type="match status" value="1"/>
</dbReference>
<dbReference type="HOGENOM" id="CLU_000445_72_5_6"/>